<protein>
    <recommendedName>
        <fullName evidence="2">DUF1468 domain-containing protein</fullName>
    </recommendedName>
</protein>
<feature type="transmembrane region" description="Helical" evidence="1">
    <location>
        <begin position="104"/>
        <end position="122"/>
    </location>
</feature>
<organism evidence="3 4">
    <name type="scientific">Rhodoferax fermentans</name>
    <dbReference type="NCBI Taxonomy" id="28066"/>
    <lineage>
        <taxon>Bacteria</taxon>
        <taxon>Pseudomonadati</taxon>
        <taxon>Pseudomonadota</taxon>
        <taxon>Betaproteobacteria</taxon>
        <taxon>Burkholderiales</taxon>
        <taxon>Comamonadaceae</taxon>
        <taxon>Rhodoferax</taxon>
    </lineage>
</organism>
<feature type="transmembrane region" description="Helical" evidence="1">
    <location>
        <begin position="131"/>
        <end position="151"/>
    </location>
</feature>
<dbReference type="AlphaFoldDB" id="A0A1T1AV11"/>
<comment type="caution">
    <text evidence="3">The sequence shown here is derived from an EMBL/GenBank/DDBJ whole genome shotgun (WGS) entry which is preliminary data.</text>
</comment>
<evidence type="ECO:0000313" key="3">
    <source>
        <dbReference type="EMBL" id="OOV07940.1"/>
    </source>
</evidence>
<dbReference type="RefSeq" id="WP_078365802.1">
    <property type="nucleotide sequence ID" value="NZ_MTJN01000002.1"/>
</dbReference>
<dbReference type="STRING" id="28066.RF819_15510"/>
<dbReference type="Proteomes" id="UP000190750">
    <property type="component" value="Unassembled WGS sequence"/>
</dbReference>
<evidence type="ECO:0000256" key="1">
    <source>
        <dbReference type="SAM" id="Phobius"/>
    </source>
</evidence>
<feature type="domain" description="DUF1468" evidence="2">
    <location>
        <begin position="12"/>
        <end position="154"/>
    </location>
</feature>
<evidence type="ECO:0000259" key="2">
    <source>
        <dbReference type="Pfam" id="PF07331"/>
    </source>
</evidence>
<dbReference type="EMBL" id="MTJN01000002">
    <property type="protein sequence ID" value="OOV07940.1"/>
    <property type="molecule type" value="Genomic_DNA"/>
</dbReference>
<keyword evidence="1" id="KW-0472">Membrane</keyword>
<accession>A0A1T1AV11</accession>
<gene>
    <name evidence="3" type="ORF">RF819_15510</name>
</gene>
<keyword evidence="1" id="KW-1133">Transmembrane helix</keyword>
<name>A0A1T1AV11_RHOFE</name>
<dbReference type="Pfam" id="PF07331">
    <property type="entry name" value="TctB"/>
    <property type="match status" value="1"/>
</dbReference>
<dbReference type="OrthoDB" id="7029611at2"/>
<keyword evidence="1" id="KW-0812">Transmembrane</keyword>
<feature type="transmembrane region" description="Helical" evidence="1">
    <location>
        <begin position="80"/>
        <end position="98"/>
    </location>
</feature>
<evidence type="ECO:0000313" key="4">
    <source>
        <dbReference type="Proteomes" id="UP000190750"/>
    </source>
</evidence>
<sequence>MSVVLDKDVYAGGLLTLVGSAFAWGATSYTVGTSARMGPGYFPMVLGVLLAVLGVLILLRGLRKSPGQRLAVGPWAWKPLFFIVAANLLFGVLLGGLPSLNWPAMGFIVAIFGLTLVAGLAGERFNLRESLLLATALAVGCYLAFVLLLQLQLPVWPVMPLGQGA</sequence>
<keyword evidence="4" id="KW-1185">Reference proteome</keyword>
<feature type="transmembrane region" description="Helical" evidence="1">
    <location>
        <begin position="9"/>
        <end position="29"/>
    </location>
</feature>
<feature type="transmembrane region" description="Helical" evidence="1">
    <location>
        <begin position="41"/>
        <end position="59"/>
    </location>
</feature>
<reference evidence="3 4" key="1">
    <citation type="submission" date="2017-01" db="EMBL/GenBank/DDBJ databases">
        <title>Genome sequencing of Rhodoferax fermentans JCM 7819.</title>
        <authorList>
            <person name="Kim Y.J."/>
            <person name="Farh M.E.-A."/>
            <person name="Yang D.-C."/>
        </authorList>
    </citation>
    <scope>NUCLEOTIDE SEQUENCE [LARGE SCALE GENOMIC DNA]</scope>
    <source>
        <strain evidence="3 4">JCM 7819</strain>
    </source>
</reference>
<dbReference type="InterPro" id="IPR009936">
    <property type="entry name" value="DUF1468"/>
</dbReference>
<proteinExistence type="predicted"/>